<sequence length="249" mass="27208">MAKEAYIITGASKGIGFEWSRQLNEQGHQVIGIARTKPENWPDDNFLAFDLTKLDAIEDIMGQALKWISKDTETIVLVNNAGTIEPIGFAHTNDTAQVSQSIVLNLTAPMLLCGAFIAQLKDRSSHKKIINISSGAGRKAYEGWSAYCAGKAGLDHFSSCLDAENADVKVVSVAPGIIDTGMQEKIRQSEAADFPLLEKFLHYKENGLLSSPEETAAMLMDMTQRPDFNKLPTILDIRNLPAIGEGQLE</sequence>
<dbReference type="PANTHER" id="PTHR44085">
    <property type="entry name" value="SEPIAPTERIN REDUCTASE"/>
    <property type="match status" value="1"/>
</dbReference>
<dbReference type="Pfam" id="PF00106">
    <property type="entry name" value="adh_short"/>
    <property type="match status" value="1"/>
</dbReference>
<dbReference type="InterPro" id="IPR002347">
    <property type="entry name" value="SDR_fam"/>
</dbReference>
<keyword evidence="2" id="KW-0963">Cytoplasm</keyword>
<dbReference type="InterPro" id="IPR036291">
    <property type="entry name" value="NAD(P)-bd_dom_sf"/>
</dbReference>
<accession>A0ABM5WVR2</accession>
<keyword evidence="6" id="KW-1185">Reference proteome</keyword>
<gene>
    <name evidence="5" type="ORF">AUO94_07000</name>
</gene>
<protein>
    <submittedName>
        <fullName evidence="5">Short-chain dehydrogenase</fullName>
    </submittedName>
</protein>
<evidence type="ECO:0000313" key="6">
    <source>
        <dbReference type="Proteomes" id="UP000065533"/>
    </source>
</evidence>
<organism evidence="5 6">
    <name type="scientific">Planococcus kocurii</name>
    <dbReference type="NCBI Taxonomy" id="1374"/>
    <lineage>
        <taxon>Bacteria</taxon>
        <taxon>Bacillati</taxon>
        <taxon>Bacillota</taxon>
        <taxon>Bacilli</taxon>
        <taxon>Bacillales</taxon>
        <taxon>Caryophanaceae</taxon>
        <taxon>Planococcus</taxon>
    </lineage>
</organism>
<dbReference type="Proteomes" id="UP000065533">
    <property type="component" value="Chromosome"/>
</dbReference>
<name>A0ABM5WVR2_9BACL</name>
<dbReference type="EMBL" id="CP013661">
    <property type="protein sequence ID" value="ALS78425.1"/>
    <property type="molecule type" value="Genomic_DNA"/>
</dbReference>
<dbReference type="RefSeq" id="WP_058385084.1">
    <property type="nucleotide sequence ID" value="NZ_CP013661.2"/>
</dbReference>
<evidence type="ECO:0000256" key="3">
    <source>
        <dbReference type="ARBA" id="ARBA00022857"/>
    </source>
</evidence>
<keyword evidence="4" id="KW-0560">Oxidoreductase</keyword>
<evidence type="ECO:0000256" key="2">
    <source>
        <dbReference type="ARBA" id="ARBA00022490"/>
    </source>
</evidence>
<dbReference type="PRINTS" id="PR00081">
    <property type="entry name" value="GDHRDH"/>
</dbReference>
<reference evidence="5" key="1">
    <citation type="submission" date="2016-01" db="EMBL/GenBank/DDBJ databases">
        <title>Complete genome of Planococcus kocurri type strain.</title>
        <authorList>
            <person name="See-Too W.S."/>
        </authorList>
    </citation>
    <scope>NUCLEOTIDE SEQUENCE [LARGE SCALE GENOMIC DNA]</scope>
    <source>
        <strain evidence="5">ATCC 43650</strain>
    </source>
</reference>
<comment type="subcellular location">
    <subcellularLocation>
        <location evidence="1">Cytoplasm</location>
    </subcellularLocation>
</comment>
<keyword evidence="3" id="KW-0521">NADP</keyword>
<proteinExistence type="predicted"/>
<dbReference type="InterPro" id="IPR051721">
    <property type="entry name" value="Biopterin_syn/organic_redct"/>
</dbReference>
<dbReference type="Gene3D" id="3.40.50.720">
    <property type="entry name" value="NAD(P)-binding Rossmann-like Domain"/>
    <property type="match status" value="1"/>
</dbReference>
<evidence type="ECO:0000256" key="1">
    <source>
        <dbReference type="ARBA" id="ARBA00004496"/>
    </source>
</evidence>
<dbReference type="PANTHER" id="PTHR44085:SF2">
    <property type="entry name" value="SEPIAPTERIN REDUCTASE"/>
    <property type="match status" value="1"/>
</dbReference>
<dbReference type="SUPFAM" id="SSF51735">
    <property type="entry name" value="NAD(P)-binding Rossmann-fold domains"/>
    <property type="match status" value="1"/>
</dbReference>
<evidence type="ECO:0000313" key="5">
    <source>
        <dbReference type="EMBL" id="ALS78425.1"/>
    </source>
</evidence>
<evidence type="ECO:0000256" key="4">
    <source>
        <dbReference type="ARBA" id="ARBA00023002"/>
    </source>
</evidence>